<organism evidence="3 4">
    <name type="scientific">Parnassius mnemosyne</name>
    <name type="common">clouded apollo</name>
    <dbReference type="NCBI Taxonomy" id="213953"/>
    <lineage>
        <taxon>Eukaryota</taxon>
        <taxon>Metazoa</taxon>
        <taxon>Ecdysozoa</taxon>
        <taxon>Arthropoda</taxon>
        <taxon>Hexapoda</taxon>
        <taxon>Insecta</taxon>
        <taxon>Pterygota</taxon>
        <taxon>Neoptera</taxon>
        <taxon>Endopterygota</taxon>
        <taxon>Lepidoptera</taxon>
        <taxon>Glossata</taxon>
        <taxon>Ditrysia</taxon>
        <taxon>Papilionoidea</taxon>
        <taxon>Papilionidae</taxon>
        <taxon>Parnassiinae</taxon>
        <taxon>Parnassini</taxon>
        <taxon>Parnassius</taxon>
        <taxon>Driopa</taxon>
    </lineage>
</organism>
<feature type="compositionally biased region" description="Basic and acidic residues" evidence="1">
    <location>
        <begin position="17"/>
        <end position="30"/>
    </location>
</feature>
<name>A0AAV1M4A0_9NEOP</name>
<evidence type="ECO:0000256" key="1">
    <source>
        <dbReference type="SAM" id="MobiDB-lite"/>
    </source>
</evidence>
<keyword evidence="4" id="KW-1185">Reference proteome</keyword>
<sequence length="96" mass="11159">MTKNKNENKTKSKTKKVPAEDNENIKENKKTTTQLDLLEEEDQGFGGWLRSLDGLENMKFFVIANSIVLLTTLMYPHIQLIVDTVYEYFYSTDSVY</sequence>
<protein>
    <submittedName>
        <fullName evidence="3">Uncharacterized protein</fullName>
    </submittedName>
</protein>
<gene>
    <name evidence="3" type="ORF">PARMNEM_LOCUS19440</name>
</gene>
<feature type="region of interest" description="Disordered" evidence="1">
    <location>
        <begin position="1"/>
        <end position="32"/>
    </location>
</feature>
<evidence type="ECO:0000313" key="4">
    <source>
        <dbReference type="Proteomes" id="UP001314205"/>
    </source>
</evidence>
<dbReference type="EMBL" id="CAVLGL010000126">
    <property type="protein sequence ID" value="CAK1600721.1"/>
    <property type="molecule type" value="Genomic_DNA"/>
</dbReference>
<feature type="transmembrane region" description="Helical" evidence="2">
    <location>
        <begin position="60"/>
        <end position="78"/>
    </location>
</feature>
<proteinExistence type="predicted"/>
<keyword evidence="2" id="KW-1133">Transmembrane helix</keyword>
<dbReference type="AlphaFoldDB" id="A0AAV1M4A0"/>
<accession>A0AAV1M4A0</accession>
<evidence type="ECO:0000313" key="3">
    <source>
        <dbReference type="EMBL" id="CAK1600721.1"/>
    </source>
</evidence>
<reference evidence="3 4" key="1">
    <citation type="submission" date="2023-11" db="EMBL/GenBank/DDBJ databases">
        <authorList>
            <person name="Hedman E."/>
            <person name="Englund M."/>
            <person name="Stromberg M."/>
            <person name="Nyberg Akerstrom W."/>
            <person name="Nylinder S."/>
            <person name="Jareborg N."/>
            <person name="Kallberg Y."/>
            <person name="Kronander E."/>
        </authorList>
    </citation>
    <scope>NUCLEOTIDE SEQUENCE [LARGE SCALE GENOMIC DNA]</scope>
</reference>
<dbReference type="Proteomes" id="UP001314205">
    <property type="component" value="Unassembled WGS sequence"/>
</dbReference>
<keyword evidence="2" id="KW-0472">Membrane</keyword>
<evidence type="ECO:0000256" key="2">
    <source>
        <dbReference type="SAM" id="Phobius"/>
    </source>
</evidence>
<comment type="caution">
    <text evidence="3">The sequence shown here is derived from an EMBL/GenBank/DDBJ whole genome shotgun (WGS) entry which is preliminary data.</text>
</comment>
<feature type="compositionally biased region" description="Basic and acidic residues" evidence="1">
    <location>
        <begin position="1"/>
        <end position="10"/>
    </location>
</feature>
<keyword evidence="2" id="KW-0812">Transmembrane</keyword>